<dbReference type="RefSeq" id="WP_132066506.1">
    <property type="nucleotide sequence ID" value="NZ_SMFN01000011.1"/>
</dbReference>
<accession>A0A4R5CVG9</accession>
<feature type="signal peptide" evidence="1">
    <location>
        <begin position="1"/>
        <end position="20"/>
    </location>
</feature>
<dbReference type="EMBL" id="SMFN01000011">
    <property type="protein sequence ID" value="TDE03687.1"/>
    <property type="molecule type" value="Genomic_DNA"/>
</dbReference>
<keyword evidence="3" id="KW-1185">Reference proteome</keyword>
<protein>
    <submittedName>
        <fullName evidence="2">Uncharacterized protein</fullName>
    </submittedName>
</protein>
<sequence>MKKLLFTAVALIAFSGLAVANNESKTVSNTEKLPITREENTKTNTLEEKDVWFCYKVSESTSYNGLNGVTTVTTTYHCTWYSLAAE</sequence>
<evidence type="ECO:0000313" key="2">
    <source>
        <dbReference type="EMBL" id="TDE03687.1"/>
    </source>
</evidence>
<name>A0A4R5CVG9_9FLAO</name>
<organism evidence="2 3">
    <name type="scientific">Flavobacterium sandaracinum</name>
    <dbReference type="NCBI Taxonomy" id="2541733"/>
    <lineage>
        <taxon>Bacteria</taxon>
        <taxon>Pseudomonadati</taxon>
        <taxon>Bacteroidota</taxon>
        <taxon>Flavobacteriia</taxon>
        <taxon>Flavobacteriales</taxon>
        <taxon>Flavobacteriaceae</taxon>
        <taxon>Flavobacterium</taxon>
    </lineage>
</organism>
<dbReference type="Proteomes" id="UP000294644">
    <property type="component" value="Unassembled WGS sequence"/>
</dbReference>
<evidence type="ECO:0000256" key="1">
    <source>
        <dbReference type="SAM" id="SignalP"/>
    </source>
</evidence>
<evidence type="ECO:0000313" key="3">
    <source>
        <dbReference type="Proteomes" id="UP000294644"/>
    </source>
</evidence>
<keyword evidence="1" id="KW-0732">Signal</keyword>
<dbReference type="OrthoDB" id="1369542at2"/>
<feature type="chain" id="PRO_5020292552" evidence="1">
    <location>
        <begin position="21"/>
        <end position="86"/>
    </location>
</feature>
<dbReference type="AlphaFoldDB" id="A0A4R5CVG9"/>
<reference evidence="2 3" key="1">
    <citation type="submission" date="2019-03" db="EMBL/GenBank/DDBJ databases">
        <title>Flavobacterium LB-D12 sp. nov., isolated from arctic soil.</title>
        <authorList>
            <person name="Chaudhary D.K."/>
        </authorList>
    </citation>
    <scope>NUCLEOTIDE SEQUENCE [LARGE SCALE GENOMIC DNA]</scope>
    <source>
        <strain evidence="2 3">LB-D12</strain>
    </source>
</reference>
<gene>
    <name evidence="2" type="ORF">E0F91_10550</name>
</gene>
<comment type="caution">
    <text evidence="2">The sequence shown here is derived from an EMBL/GenBank/DDBJ whole genome shotgun (WGS) entry which is preliminary data.</text>
</comment>
<proteinExistence type="predicted"/>